<gene>
    <name evidence="2" type="ORF">ACAOBT_LOCUS10433</name>
</gene>
<dbReference type="InterPro" id="IPR029526">
    <property type="entry name" value="PGBD"/>
</dbReference>
<organism evidence="2 3">
    <name type="scientific">Acanthoscelides obtectus</name>
    <name type="common">Bean weevil</name>
    <name type="synonym">Bruchus obtectus</name>
    <dbReference type="NCBI Taxonomy" id="200917"/>
    <lineage>
        <taxon>Eukaryota</taxon>
        <taxon>Metazoa</taxon>
        <taxon>Ecdysozoa</taxon>
        <taxon>Arthropoda</taxon>
        <taxon>Hexapoda</taxon>
        <taxon>Insecta</taxon>
        <taxon>Pterygota</taxon>
        <taxon>Neoptera</taxon>
        <taxon>Endopterygota</taxon>
        <taxon>Coleoptera</taxon>
        <taxon>Polyphaga</taxon>
        <taxon>Cucujiformia</taxon>
        <taxon>Chrysomeloidea</taxon>
        <taxon>Chrysomelidae</taxon>
        <taxon>Bruchinae</taxon>
        <taxon>Bruchini</taxon>
        <taxon>Acanthoscelides</taxon>
    </lineage>
</organism>
<keyword evidence="3" id="KW-1185">Reference proteome</keyword>
<comment type="caution">
    <text evidence="2">The sequence shown here is derived from an EMBL/GenBank/DDBJ whole genome shotgun (WGS) entry which is preliminary data.</text>
</comment>
<name>A0A9P0KFL0_ACAOB</name>
<dbReference type="OrthoDB" id="6771557at2759"/>
<dbReference type="PANTHER" id="PTHR46599:SF3">
    <property type="entry name" value="PIGGYBAC TRANSPOSABLE ELEMENT-DERIVED PROTEIN 4"/>
    <property type="match status" value="1"/>
</dbReference>
<feature type="domain" description="PiggyBac transposable element-derived protein" evidence="1">
    <location>
        <begin position="15"/>
        <end position="151"/>
    </location>
</feature>
<dbReference type="AlphaFoldDB" id="A0A9P0KFL0"/>
<evidence type="ECO:0000259" key="1">
    <source>
        <dbReference type="Pfam" id="PF13843"/>
    </source>
</evidence>
<sequence>MQFLNYVTFLSTERYAHNFYSGIPLVKTLLDQKCLSCGTLRPNRKGVPKEFTKKNKKGVVIGREKSKIKIIKWLDKRPVFMITTHPAHNATLEKKRKEEDILKPQCVIDYNLAKNGVDFSDQMSSYHTVVRKWYRKVMFELLLGTTVVNSWIVYNMVSDTKLSIMEFRTQLAKDLVIEQAEVPKQPVSSRKRQHTFVKPEGPRKKEEKTMYWMLQKIANNYNQSRG</sequence>
<dbReference type="Pfam" id="PF13843">
    <property type="entry name" value="DDE_Tnp_1_7"/>
    <property type="match status" value="1"/>
</dbReference>
<dbReference type="EMBL" id="CAKOFQ010006806">
    <property type="protein sequence ID" value="CAH1973230.1"/>
    <property type="molecule type" value="Genomic_DNA"/>
</dbReference>
<evidence type="ECO:0000313" key="3">
    <source>
        <dbReference type="Proteomes" id="UP001152888"/>
    </source>
</evidence>
<reference evidence="2" key="1">
    <citation type="submission" date="2022-03" db="EMBL/GenBank/DDBJ databases">
        <authorList>
            <person name="Sayadi A."/>
        </authorList>
    </citation>
    <scope>NUCLEOTIDE SEQUENCE</scope>
</reference>
<protein>
    <recommendedName>
        <fullName evidence="1">PiggyBac transposable element-derived protein domain-containing protein</fullName>
    </recommendedName>
</protein>
<evidence type="ECO:0000313" key="2">
    <source>
        <dbReference type="EMBL" id="CAH1973230.1"/>
    </source>
</evidence>
<dbReference type="Proteomes" id="UP001152888">
    <property type="component" value="Unassembled WGS sequence"/>
</dbReference>
<dbReference type="PANTHER" id="PTHR46599">
    <property type="entry name" value="PIGGYBAC TRANSPOSABLE ELEMENT-DERIVED PROTEIN 4"/>
    <property type="match status" value="1"/>
</dbReference>
<accession>A0A9P0KFL0</accession>
<proteinExistence type="predicted"/>